<reference evidence="1 2" key="1">
    <citation type="journal article" date="2018" name="Sci. Rep.">
        <title>Genomic signatures of local adaptation to the degree of environmental predictability in rotifers.</title>
        <authorList>
            <person name="Franch-Gras L."/>
            <person name="Hahn C."/>
            <person name="Garcia-Roger E.M."/>
            <person name="Carmona M.J."/>
            <person name="Serra M."/>
            <person name="Gomez A."/>
        </authorList>
    </citation>
    <scope>NUCLEOTIDE SEQUENCE [LARGE SCALE GENOMIC DNA]</scope>
    <source>
        <strain evidence="1">HYR1</strain>
    </source>
</reference>
<organism evidence="1 2">
    <name type="scientific">Brachionus plicatilis</name>
    <name type="common">Marine rotifer</name>
    <name type="synonym">Brachionus muelleri</name>
    <dbReference type="NCBI Taxonomy" id="10195"/>
    <lineage>
        <taxon>Eukaryota</taxon>
        <taxon>Metazoa</taxon>
        <taxon>Spiralia</taxon>
        <taxon>Gnathifera</taxon>
        <taxon>Rotifera</taxon>
        <taxon>Eurotatoria</taxon>
        <taxon>Monogononta</taxon>
        <taxon>Pseudotrocha</taxon>
        <taxon>Ploima</taxon>
        <taxon>Brachionidae</taxon>
        <taxon>Brachionus</taxon>
    </lineage>
</organism>
<evidence type="ECO:0000313" key="1">
    <source>
        <dbReference type="EMBL" id="RNA33597.1"/>
    </source>
</evidence>
<dbReference type="AlphaFoldDB" id="A0A3M7SD72"/>
<proteinExistence type="predicted"/>
<sequence length="68" mass="8252">MKVRSSRHLLYELRHKNSISDASINEKSETICPYRHIYLLNRVIRQMEQTSRANWTFEKITKNIIIIY</sequence>
<keyword evidence="2" id="KW-1185">Reference proteome</keyword>
<dbReference type="Proteomes" id="UP000276133">
    <property type="component" value="Unassembled WGS sequence"/>
</dbReference>
<dbReference type="EMBL" id="REGN01001613">
    <property type="protein sequence ID" value="RNA33597.1"/>
    <property type="molecule type" value="Genomic_DNA"/>
</dbReference>
<accession>A0A3M7SD72</accession>
<protein>
    <submittedName>
        <fullName evidence="1">Uncharacterized protein</fullName>
    </submittedName>
</protein>
<gene>
    <name evidence="1" type="ORF">BpHYR1_051972</name>
</gene>
<name>A0A3M7SD72_BRAPC</name>
<comment type="caution">
    <text evidence="1">The sequence shown here is derived from an EMBL/GenBank/DDBJ whole genome shotgun (WGS) entry which is preliminary data.</text>
</comment>
<evidence type="ECO:0000313" key="2">
    <source>
        <dbReference type="Proteomes" id="UP000276133"/>
    </source>
</evidence>